<organism evidence="1 2">
    <name type="scientific">Diphasiastrum complanatum</name>
    <name type="common">Issler's clubmoss</name>
    <name type="synonym">Lycopodium complanatum</name>
    <dbReference type="NCBI Taxonomy" id="34168"/>
    <lineage>
        <taxon>Eukaryota</taxon>
        <taxon>Viridiplantae</taxon>
        <taxon>Streptophyta</taxon>
        <taxon>Embryophyta</taxon>
        <taxon>Tracheophyta</taxon>
        <taxon>Lycopodiopsida</taxon>
        <taxon>Lycopodiales</taxon>
        <taxon>Lycopodiaceae</taxon>
        <taxon>Lycopodioideae</taxon>
        <taxon>Diphasiastrum</taxon>
    </lineage>
</organism>
<evidence type="ECO:0000313" key="2">
    <source>
        <dbReference type="Proteomes" id="UP001162992"/>
    </source>
</evidence>
<accession>A0ACC2D528</accession>
<proteinExistence type="predicted"/>
<reference evidence="2" key="1">
    <citation type="journal article" date="2024" name="Proc. Natl. Acad. Sci. U.S.A.">
        <title>Extraordinary preservation of gene collinearity over three hundred million years revealed in homosporous lycophytes.</title>
        <authorList>
            <person name="Li C."/>
            <person name="Wickell D."/>
            <person name="Kuo L.Y."/>
            <person name="Chen X."/>
            <person name="Nie B."/>
            <person name="Liao X."/>
            <person name="Peng D."/>
            <person name="Ji J."/>
            <person name="Jenkins J."/>
            <person name="Williams M."/>
            <person name="Shu S."/>
            <person name="Plott C."/>
            <person name="Barry K."/>
            <person name="Rajasekar S."/>
            <person name="Grimwood J."/>
            <person name="Han X."/>
            <person name="Sun S."/>
            <person name="Hou Z."/>
            <person name="He W."/>
            <person name="Dai G."/>
            <person name="Sun C."/>
            <person name="Schmutz J."/>
            <person name="Leebens-Mack J.H."/>
            <person name="Li F.W."/>
            <person name="Wang L."/>
        </authorList>
    </citation>
    <scope>NUCLEOTIDE SEQUENCE [LARGE SCALE GENOMIC DNA]</scope>
    <source>
        <strain evidence="2">cv. PW_Plant_1</strain>
    </source>
</reference>
<gene>
    <name evidence="1" type="ORF">O6H91_07G045900</name>
</gene>
<protein>
    <submittedName>
        <fullName evidence="1">Uncharacterized protein</fullName>
    </submittedName>
</protein>
<comment type="caution">
    <text evidence="1">The sequence shown here is derived from an EMBL/GenBank/DDBJ whole genome shotgun (WGS) entry which is preliminary data.</text>
</comment>
<evidence type="ECO:0000313" key="1">
    <source>
        <dbReference type="EMBL" id="KAJ7549219.1"/>
    </source>
</evidence>
<dbReference type="Proteomes" id="UP001162992">
    <property type="component" value="Chromosome 7"/>
</dbReference>
<keyword evidence="2" id="KW-1185">Reference proteome</keyword>
<name>A0ACC2D528_DIPCM</name>
<sequence length="689" mass="73813">MGEEAAPVTRQRKKRKWDQPAEGLPATVVLPTMLPLNGVGGLAAIGFPGVFTPVGVFPTLPATAALSSTGHVAPAVAAIQQQNAAAIVQKINLDLKGIIPQPKMQDELIAREIVINDADPGIRYKLTKRQTQEEIQSKSGAVVITRGRYKPPSGPVDHEKPLYLHISAGVHLKDTAERIKAVDQGAAIVEEMLKQGRQSQLGPPAGPLPYGMGSSLLTSMVYVGCDADASFDLLGRIRGPNRCFVVAGWGWWMGFEQVQDQYLIHIMKETGAIVMLRGRGSGNAEETTLPPHLYISCDNAKNLDDARRLAESLLETVLSEYALHRSSLYQVPLGIPHAMGQIVPSIASGSLVTSLSPQPAIVGSTEAVTPHAQPVPLNRVYAAVPPPEQLLSDGTPTSEEVISGPEENSGAICASTNEPILESDPLSTTLSKTTSFPFEAYSSPIPVSAVNFSEAGYSAFTSSYPLSSNEICPFGPMPSYGQFLSSPVPQIVHSYAHAASAVTTSYCGYSGVYPQISPLQQVAMVLQRPPPPLSVKAGDVSSSLASSIKPPPSSNHAKQQEKQPGQRRKFQEFRIPKEPSKDNQQQVGRMSGNSRVGEPSHRDNLQESKSSLLPTAPVTKKEPFILDMLPVHVATSSPAMKQLDEQDTTTGAGIKLVDYAEEDEETSELSLPLTPPHSSYVDGKPFWAP</sequence>
<dbReference type="EMBL" id="CM055098">
    <property type="protein sequence ID" value="KAJ7549219.1"/>
    <property type="molecule type" value="Genomic_DNA"/>
</dbReference>